<dbReference type="RefSeq" id="WP_102754459.1">
    <property type="nucleotide sequence ID" value="NZ_CP025791.1"/>
</dbReference>
<gene>
    <name evidence="2" type="ORF">C1H87_03345</name>
</gene>
<keyword evidence="1" id="KW-0472">Membrane</keyword>
<organism evidence="2 3">
    <name type="scientific">Flavivirga eckloniae</name>
    <dbReference type="NCBI Taxonomy" id="1803846"/>
    <lineage>
        <taxon>Bacteria</taxon>
        <taxon>Pseudomonadati</taxon>
        <taxon>Bacteroidota</taxon>
        <taxon>Flavobacteriia</taxon>
        <taxon>Flavobacteriales</taxon>
        <taxon>Flavobacteriaceae</taxon>
        <taxon>Flavivirga</taxon>
    </lineage>
</organism>
<sequence length="110" mass="13034">MNQIKQHTLFKIATFFLVVTILVPTVVKFAHVFSHHEHEVCLGEVKTHLHEIDLDCEFYKFKLSNQYLHLFEYDDIINVSSYFKIPILTYKFLNNHRQLSFSLRGPPVLV</sequence>
<dbReference type="OrthoDB" id="1449138at2"/>
<evidence type="ECO:0000313" key="3">
    <source>
        <dbReference type="Proteomes" id="UP000235826"/>
    </source>
</evidence>
<protein>
    <submittedName>
        <fullName evidence="2">Uncharacterized protein</fullName>
    </submittedName>
</protein>
<feature type="transmembrane region" description="Helical" evidence="1">
    <location>
        <begin position="12"/>
        <end position="33"/>
    </location>
</feature>
<evidence type="ECO:0000313" key="2">
    <source>
        <dbReference type="EMBL" id="AUP77800.1"/>
    </source>
</evidence>
<keyword evidence="1" id="KW-1133">Transmembrane helix</keyword>
<dbReference type="EMBL" id="CP025791">
    <property type="protein sequence ID" value="AUP77800.1"/>
    <property type="molecule type" value="Genomic_DNA"/>
</dbReference>
<dbReference type="AlphaFoldDB" id="A0A2K9PL70"/>
<keyword evidence="3" id="KW-1185">Reference proteome</keyword>
<dbReference type="KEGG" id="fek:C1H87_03345"/>
<proteinExistence type="predicted"/>
<accession>A0A2K9PL70</accession>
<evidence type="ECO:0000256" key="1">
    <source>
        <dbReference type="SAM" id="Phobius"/>
    </source>
</evidence>
<keyword evidence="1" id="KW-0812">Transmembrane</keyword>
<name>A0A2K9PL70_9FLAO</name>
<reference evidence="2 3" key="1">
    <citation type="submission" date="2018-01" db="EMBL/GenBank/DDBJ databases">
        <title>Complete genome sequence of Flavivirga eckloniae ECD14 isolated from seaweed Ecklonia cava.</title>
        <authorList>
            <person name="Lee J.H."/>
            <person name="Baik K.S."/>
            <person name="Seong C.N."/>
        </authorList>
    </citation>
    <scope>NUCLEOTIDE SEQUENCE [LARGE SCALE GENOMIC DNA]</scope>
    <source>
        <strain evidence="2 3">ECD14</strain>
    </source>
</reference>
<dbReference type="Proteomes" id="UP000235826">
    <property type="component" value="Chromosome"/>
</dbReference>